<dbReference type="InterPro" id="IPR001509">
    <property type="entry name" value="Epimerase_deHydtase"/>
</dbReference>
<dbReference type="Gene3D" id="3.40.50.720">
    <property type="entry name" value="NAD(P)-binding Rossmann-like Domain"/>
    <property type="match status" value="1"/>
</dbReference>
<evidence type="ECO:0000259" key="1">
    <source>
        <dbReference type="Pfam" id="PF01370"/>
    </source>
</evidence>
<feature type="domain" description="NAD-dependent epimerase/dehydratase" evidence="1">
    <location>
        <begin position="3"/>
        <end position="73"/>
    </location>
</feature>
<evidence type="ECO:0000313" key="3">
    <source>
        <dbReference type="Proteomes" id="UP001447857"/>
    </source>
</evidence>
<dbReference type="EMBL" id="CP147988">
    <property type="protein sequence ID" value="WXK48875.1"/>
    <property type="molecule type" value="Genomic_DNA"/>
</dbReference>
<proteinExistence type="predicted"/>
<dbReference type="RefSeq" id="WP_338839581.1">
    <property type="nucleotide sequence ID" value="NZ_CP147988.1"/>
</dbReference>
<dbReference type="PANTHER" id="PTHR48079">
    <property type="entry name" value="PROTEIN YEEZ"/>
    <property type="match status" value="1"/>
</dbReference>
<keyword evidence="3" id="KW-1185">Reference proteome</keyword>
<dbReference type="Proteomes" id="UP001447857">
    <property type="component" value="Chromosome"/>
</dbReference>
<dbReference type="InterPro" id="IPR051783">
    <property type="entry name" value="NAD(P)-dependent_oxidoreduct"/>
</dbReference>
<evidence type="ECO:0000313" key="2">
    <source>
        <dbReference type="EMBL" id="WXK48875.1"/>
    </source>
</evidence>
<dbReference type="SUPFAM" id="SSF51735">
    <property type="entry name" value="NAD(P)-binding Rossmann-fold domains"/>
    <property type="match status" value="1"/>
</dbReference>
<accession>A0ABZ2Q6G6</accession>
<dbReference type="InterPro" id="IPR036291">
    <property type="entry name" value="NAD(P)-bd_dom_sf"/>
</dbReference>
<name>A0ABZ2Q6G6_9FLAO</name>
<reference evidence="2 3" key="1">
    <citation type="submission" date="2024-02" db="EMBL/GenBank/DDBJ databases">
        <title>complete genome of Flavobacterium ginsenosidimutans Str. YTB16.</title>
        <authorList>
            <person name="Wang Q."/>
        </authorList>
    </citation>
    <scope>NUCLEOTIDE SEQUENCE [LARGE SCALE GENOMIC DNA]</scope>
    <source>
        <strain evidence="2 3">YTB16</strain>
    </source>
</reference>
<sequence length="291" mass="31310">MKIFVTGASGFIGSAVVRELISAGHQVIGLARSEKSAQIIRDLGAEALIGDLEDLEILKKGALQADAVIHTAFFHDFTQFAKAAEMDKQAINAMGEALVGTDKPLVVTAGTLGLPLINGIITEESRSSGIPRSSETTALALAEKGINASVIRLAPSVHDKGDKGFVPFIIAQALKNSISAYPENGSNRWTAVHRLDAAKAFRLAAEKGIKGALYNVVGEYSIEIKSIATLISEQLNLPSASFSGDDLASHFEWMSRFISFDSPAENLKTQELLNWKPEHIGLLDDMKQNYF</sequence>
<protein>
    <submittedName>
        <fullName evidence="2">SDR family oxidoreductase</fullName>
    </submittedName>
</protein>
<dbReference type="CDD" id="cd05262">
    <property type="entry name" value="SDR_a7"/>
    <property type="match status" value="1"/>
</dbReference>
<dbReference type="Pfam" id="PF01370">
    <property type="entry name" value="Epimerase"/>
    <property type="match status" value="1"/>
</dbReference>
<organism evidence="2 3">
    <name type="scientific">Flavobacterium ginsenosidimutans</name>
    <dbReference type="NCBI Taxonomy" id="687844"/>
    <lineage>
        <taxon>Bacteria</taxon>
        <taxon>Pseudomonadati</taxon>
        <taxon>Bacteroidota</taxon>
        <taxon>Flavobacteriia</taxon>
        <taxon>Flavobacteriales</taxon>
        <taxon>Flavobacteriaceae</taxon>
        <taxon>Flavobacterium</taxon>
    </lineage>
</organism>
<dbReference type="PANTHER" id="PTHR48079:SF9">
    <property type="entry name" value="PUTATIVE-RELATED"/>
    <property type="match status" value="1"/>
</dbReference>
<gene>
    <name evidence="2" type="ORF">V6624_17775</name>
</gene>